<name>A0A833REG3_9POAL</name>
<organism evidence="2 3">
    <name type="scientific">Carex littledalei</name>
    <dbReference type="NCBI Taxonomy" id="544730"/>
    <lineage>
        <taxon>Eukaryota</taxon>
        <taxon>Viridiplantae</taxon>
        <taxon>Streptophyta</taxon>
        <taxon>Embryophyta</taxon>
        <taxon>Tracheophyta</taxon>
        <taxon>Spermatophyta</taxon>
        <taxon>Magnoliopsida</taxon>
        <taxon>Liliopsida</taxon>
        <taxon>Poales</taxon>
        <taxon>Cyperaceae</taxon>
        <taxon>Cyperoideae</taxon>
        <taxon>Cariceae</taxon>
        <taxon>Carex</taxon>
        <taxon>Carex subgen. Euthyceras</taxon>
    </lineage>
</organism>
<accession>A0A833REG3</accession>
<comment type="caution">
    <text evidence="2">The sequence shown here is derived from an EMBL/GenBank/DDBJ whole genome shotgun (WGS) entry which is preliminary data.</text>
</comment>
<protein>
    <submittedName>
        <fullName evidence="2">Plant transposase (Ptta/En/Spm family)</fullName>
    </submittedName>
</protein>
<dbReference type="AlphaFoldDB" id="A0A833REG3"/>
<gene>
    <name evidence="2" type="ORF">FCM35_KLT17195</name>
</gene>
<dbReference type="OrthoDB" id="1434681at2759"/>
<keyword evidence="3" id="KW-1185">Reference proteome</keyword>
<evidence type="ECO:0000256" key="1">
    <source>
        <dbReference type="SAM" id="MobiDB-lite"/>
    </source>
</evidence>
<evidence type="ECO:0000313" key="2">
    <source>
        <dbReference type="EMBL" id="KAF3338358.1"/>
    </source>
</evidence>
<feature type="region of interest" description="Disordered" evidence="1">
    <location>
        <begin position="34"/>
        <end position="60"/>
    </location>
</feature>
<reference evidence="2" key="1">
    <citation type="submission" date="2020-01" db="EMBL/GenBank/DDBJ databases">
        <title>Genome sequence of Kobresia littledalei, the first chromosome-level genome in the family Cyperaceae.</title>
        <authorList>
            <person name="Qu G."/>
        </authorList>
    </citation>
    <scope>NUCLEOTIDE SEQUENCE</scope>
    <source>
        <strain evidence="2">C.B.Clarke</strain>
        <tissue evidence="2">Leaf</tissue>
    </source>
</reference>
<dbReference type="Proteomes" id="UP000623129">
    <property type="component" value="Unassembled WGS sequence"/>
</dbReference>
<sequence length="236" mass="27352">MTRRLGLKRTRAPKYSNNVHASDVDQHIVTANGTEVSPTTGVDLAPAPKRRGRGPGLMRPVPKLGEIKPEVWPVAPDAFDCTESVFQLVTTIRRLTCINLSGPHRSYNEFDPLVREDILKQFLERYQWRSNEEHNKCRVVFDRVAAKRYCDELCDRRDDCIDAHGNNFAKWKEMVPYWCNTPQHWYDLCDIWSSTDWQYLSAKNKENRSGTGQLVHHHAGSKPVYKHREQMVMSQS</sequence>
<dbReference type="EMBL" id="SWLB01000005">
    <property type="protein sequence ID" value="KAF3338358.1"/>
    <property type="molecule type" value="Genomic_DNA"/>
</dbReference>
<evidence type="ECO:0000313" key="3">
    <source>
        <dbReference type="Proteomes" id="UP000623129"/>
    </source>
</evidence>
<proteinExistence type="predicted"/>